<dbReference type="AlphaFoldDB" id="A0A7W9PY65"/>
<reference evidence="2 3" key="1">
    <citation type="submission" date="2020-08" db="EMBL/GenBank/DDBJ databases">
        <title>Genomic Encyclopedia of Type Strains, Phase III (KMG-III): the genomes of soil and plant-associated and newly described type strains.</title>
        <authorList>
            <person name="Whitman W."/>
        </authorList>
    </citation>
    <scope>NUCLEOTIDE SEQUENCE [LARGE SCALE GENOMIC DNA]</scope>
    <source>
        <strain evidence="2 3">CECT 3313</strain>
    </source>
</reference>
<evidence type="ECO:0000313" key="3">
    <source>
        <dbReference type="Proteomes" id="UP000585836"/>
    </source>
</evidence>
<gene>
    <name evidence="2" type="ORF">FHS34_004681</name>
</gene>
<keyword evidence="3" id="KW-1185">Reference proteome</keyword>
<feature type="chain" id="PRO_5031415255" evidence="1">
    <location>
        <begin position="34"/>
        <end position="138"/>
    </location>
</feature>
<sequence>MSAQRIRRLLAVYAAGVLLAGGTAVGAAGSAVAAPVHESSYSQHYNGGCDDWWRWSHGCYHDGYYHDGYYHDGYGYDGYDHDGGYGHDHDGYGYYGHDDDYGYGHDGYGHDGYDHDGYDHDGGYGGYYYAYDEGYGDW</sequence>
<feature type="signal peptide" evidence="1">
    <location>
        <begin position="1"/>
        <end position="33"/>
    </location>
</feature>
<dbReference type="RefSeq" id="WP_184968440.1">
    <property type="nucleotide sequence ID" value="NZ_BAAAWF010000080.1"/>
</dbReference>
<evidence type="ECO:0000256" key="1">
    <source>
        <dbReference type="SAM" id="SignalP"/>
    </source>
</evidence>
<dbReference type="EMBL" id="JACHJK010000008">
    <property type="protein sequence ID" value="MBB5929197.1"/>
    <property type="molecule type" value="Genomic_DNA"/>
</dbReference>
<keyword evidence="1" id="KW-0732">Signal</keyword>
<accession>A0A7W9PY65</accession>
<evidence type="ECO:0000313" key="2">
    <source>
        <dbReference type="EMBL" id="MBB5929197.1"/>
    </source>
</evidence>
<protein>
    <submittedName>
        <fullName evidence="2">Uncharacterized protein</fullName>
    </submittedName>
</protein>
<dbReference type="Proteomes" id="UP000585836">
    <property type="component" value="Unassembled WGS sequence"/>
</dbReference>
<proteinExistence type="predicted"/>
<organism evidence="2 3">
    <name type="scientific">Streptomyces echinatus</name>
    <dbReference type="NCBI Taxonomy" id="67293"/>
    <lineage>
        <taxon>Bacteria</taxon>
        <taxon>Bacillati</taxon>
        <taxon>Actinomycetota</taxon>
        <taxon>Actinomycetes</taxon>
        <taxon>Kitasatosporales</taxon>
        <taxon>Streptomycetaceae</taxon>
        <taxon>Streptomyces</taxon>
    </lineage>
</organism>
<name>A0A7W9PY65_9ACTN</name>
<comment type="caution">
    <text evidence="2">The sequence shown here is derived from an EMBL/GenBank/DDBJ whole genome shotgun (WGS) entry which is preliminary data.</text>
</comment>